<protein>
    <submittedName>
        <fullName evidence="2">Nuclear transport factor 2 family protein</fullName>
    </submittedName>
</protein>
<evidence type="ECO:0000259" key="1">
    <source>
        <dbReference type="Pfam" id="PF13577"/>
    </source>
</evidence>
<gene>
    <name evidence="2" type="ORF">MU848_00545</name>
</gene>
<evidence type="ECO:0000313" key="3">
    <source>
        <dbReference type="Proteomes" id="UP001203512"/>
    </source>
</evidence>
<proteinExistence type="predicted"/>
<keyword evidence="3" id="KW-1185">Reference proteome</keyword>
<dbReference type="RefSeq" id="WP_247229494.1">
    <property type="nucleotide sequence ID" value="NZ_JALKHS010000002.1"/>
</dbReference>
<dbReference type="Pfam" id="PF13577">
    <property type="entry name" value="SnoaL_4"/>
    <property type="match status" value="1"/>
</dbReference>
<organism evidence="2 3">
    <name type="scientific">Sphingobium agri</name>
    <dbReference type="NCBI Taxonomy" id="2933566"/>
    <lineage>
        <taxon>Bacteria</taxon>
        <taxon>Pseudomonadati</taxon>
        <taxon>Pseudomonadota</taxon>
        <taxon>Alphaproteobacteria</taxon>
        <taxon>Sphingomonadales</taxon>
        <taxon>Sphingomonadaceae</taxon>
        <taxon>Sphingobium</taxon>
    </lineage>
</organism>
<dbReference type="InterPro" id="IPR032710">
    <property type="entry name" value="NTF2-like_dom_sf"/>
</dbReference>
<feature type="domain" description="SnoaL-like" evidence="1">
    <location>
        <begin position="5"/>
        <end position="129"/>
    </location>
</feature>
<dbReference type="SUPFAM" id="SSF54427">
    <property type="entry name" value="NTF2-like"/>
    <property type="match status" value="1"/>
</dbReference>
<evidence type="ECO:0000313" key="2">
    <source>
        <dbReference type="EMBL" id="MCK0530066.1"/>
    </source>
</evidence>
<dbReference type="InterPro" id="IPR037401">
    <property type="entry name" value="SnoaL-like"/>
</dbReference>
<name>A0ABT0DSI0_9SPHN</name>
<reference evidence="2 3" key="1">
    <citation type="submission" date="2022-04" db="EMBL/GenBank/DDBJ databases">
        <authorList>
            <person name="Huq M.A."/>
        </authorList>
    </citation>
    <scope>NUCLEOTIDE SEQUENCE [LARGE SCALE GENOMIC DNA]</scope>
    <source>
        <strain evidence="2 3">MAH-33</strain>
    </source>
</reference>
<dbReference type="Proteomes" id="UP001203512">
    <property type="component" value="Unassembled WGS sequence"/>
</dbReference>
<dbReference type="Gene3D" id="3.10.450.50">
    <property type="match status" value="1"/>
</dbReference>
<comment type="caution">
    <text evidence="2">The sequence shown here is derived from an EMBL/GenBank/DDBJ whole genome shotgun (WGS) entry which is preliminary data.</text>
</comment>
<accession>A0ABT0DSI0</accession>
<sequence>MTDAASVEAVLRAAYVLDEAVDAKDWLRVRHSFMPMVTVRIGVLVGDEAALVPVDELVAGIASLNPPAKLSCHTLLNPIVTVTADHASLRAKRHGWASCAELAPSLHELWGLVSYGFKLSEGAWLIEEMGLVTLREAGNQDVALFRGVGRPAD</sequence>
<dbReference type="EMBL" id="JALKHS010000002">
    <property type="protein sequence ID" value="MCK0530066.1"/>
    <property type="molecule type" value="Genomic_DNA"/>
</dbReference>